<dbReference type="InterPro" id="IPR027417">
    <property type="entry name" value="P-loop_NTPase"/>
</dbReference>
<evidence type="ECO:0000313" key="3">
    <source>
        <dbReference type="Proteomes" id="UP000507470"/>
    </source>
</evidence>
<reference evidence="2 3" key="1">
    <citation type="submission" date="2020-06" db="EMBL/GenBank/DDBJ databases">
        <authorList>
            <person name="Li R."/>
            <person name="Bekaert M."/>
        </authorList>
    </citation>
    <scope>NUCLEOTIDE SEQUENCE [LARGE SCALE GENOMIC DNA]</scope>
    <source>
        <strain evidence="3">wild</strain>
    </source>
</reference>
<feature type="compositionally biased region" description="Polar residues" evidence="1">
    <location>
        <begin position="1"/>
        <end position="19"/>
    </location>
</feature>
<dbReference type="Gene3D" id="3.40.50.300">
    <property type="entry name" value="P-loop containing nucleotide triphosphate hydrolases"/>
    <property type="match status" value="1"/>
</dbReference>
<evidence type="ECO:0000256" key="1">
    <source>
        <dbReference type="SAM" id="MobiDB-lite"/>
    </source>
</evidence>
<evidence type="ECO:0000313" key="2">
    <source>
        <dbReference type="EMBL" id="CAC5383859.1"/>
    </source>
</evidence>
<dbReference type="OrthoDB" id="6078042at2759"/>
<organism evidence="2 3">
    <name type="scientific">Mytilus coruscus</name>
    <name type="common">Sea mussel</name>
    <dbReference type="NCBI Taxonomy" id="42192"/>
    <lineage>
        <taxon>Eukaryota</taxon>
        <taxon>Metazoa</taxon>
        <taxon>Spiralia</taxon>
        <taxon>Lophotrochozoa</taxon>
        <taxon>Mollusca</taxon>
        <taxon>Bivalvia</taxon>
        <taxon>Autobranchia</taxon>
        <taxon>Pteriomorphia</taxon>
        <taxon>Mytilida</taxon>
        <taxon>Mytiloidea</taxon>
        <taxon>Mytilidae</taxon>
        <taxon>Mytilinae</taxon>
        <taxon>Mytilus</taxon>
    </lineage>
</organism>
<keyword evidence="3" id="KW-1185">Reference proteome</keyword>
<gene>
    <name evidence="2" type="ORF">MCOR_19559</name>
</gene>
<proteinExistence type="predicted"/>
<dbReference type="Proteomes" id="UP000507470">
    <property type="component" value="Unassembled WGS sequence"/>
</dbReference>
<dbReference type="Pfam" id="PF08477">
    <property type="entry name" value="Roc"/>
    <property type="match status" value="1"/>
</dbReference>
<sequence length="390" mass="44768">MIDGSMTNETLETNPNNVDVINPQHIEDIRGNESEERTADNSHVSNKTTISSDLKPSMADKLNVTEETDIVPLNNMSAYTNDSKGNTETLDDIQKMENDIDNQCVTIIYSRRTSKENEDENKQVSLLMPLDLMSRVFSMTSTSNVPTNLEALCGLWDFAGQREFYATHQAFLTSSAVYLVVADITDDIFKQGVEQHSTDFKHVGGINLQFKIINTPFRNIRMIENVIKQNLPDVSVSEEKSNLFHYVDFWFDTIHCHQTGDPTEDKQQGSLVHPPVIVVFTGKDKLEKENIEKRENEIRVRFGEFLERQSKFQHMRNIFFLSNTKDSDAKFDELRQAISEAAKEMPNWGESMPLKWILLEHLIEINKETGKKSLQFLKCSKWPNILKLIL</sequence>
<feature type="compositionally biased region" description="Basic and acidic residues" evidence="1">
    <location>
        <begin position="25"/>
        <end position="40"/>
    </location>
</feature>
<dbReference type="SUPFAM" id="SSF52540">
    <property type="entry name" value="P-loop containing nucleoside triphosphate hydrolases"/>
    <property type="match status" value="1"/>
</dbReference>
<accession>A0A6J8BMD8</accession>
<dbReference type="Gene3D" id="3.30.70.1390">
    <property type="entry name" value="ROC domain from the Parkinson's disease-associated leucine-rich repeat kinase 2"/>
    <property type="match status" value="1"/>
</dbReference>
<feature type="region of interest" description="Disordered" evidence="1">
    <location>
        <begin position="1"/>
        <end position="59"/>
    </location>
</feature>
<feature type="compositionally biased region" description="Polar residues" evidence="1">
    <location>
        <begin position="41"/>
        <end position="54"/>
    </location>
</feature>
<dbReference type="AlphaFoldDB" id="A0A6J8BMD8"/>
<name>A0A6J8BMD8_MYTCO</name>
<dbReference type="EMBL" id="CACVKT020003450">
    <property type="protein sequence ID" value="CAC5383859.1"/>
    <property type="molecule type" value="Genomic_DNA"/>
</dbReference>
<protein>
    <submittedName>
        <fullName evidence="2">Uncharacterized protein</fullName>
    </submittedName>
</protein>